<sequence length="49" mass="5211">MSKGLNAKKNTMKKPALTLKEKRAAKHAKKAAPQSTVITGLAATGKRHV</sequence>
<dbReference type="Proteomes" id="UP000541636">
    <property type="component" value="Unassembled WGS sequence"/>
</dbReference>
<evidence type="ECO:0000313" key="3">
    <source>
        <dbReference type="Proteomes" id="UP000541636"/>
    </source>
</evidence>
<name>A0A846ZGD1_9GAMM</name>
<organism evidence="2 3">
    <name type="scientific">Oleiagrimonas citrea</name>
    <dbReference type="NCBI Taxonomy" id="1665687"/>
    <lineage>
        <taxon>Bacteria</taxon>
        <taxon>Pseudomonadati</taxon>
        <taxon>Pseudomonadota</taxon>
        <taxon>Gammaproteobacteria</taxon>
        <taxon>Lysobacterales</taxon>
        <taxon>Rhodanobacteraceae</taxon>
        <taxon>Oleiagrimonas</taxon>
    </lineage>
</organism>
<protein>
    <submittedName>
        <fullName evidence="2">Uncharacterized protein</fullName>
    </submittedName>
</protein>
<evidence type="ECO:0000313" key="2">
    <source>
        <dbReference type="EMBL" id="NKZ37606.1"/>
    </source>
</evidence>
<gene>
    <name evidence="2" type="ORF">HF690_01400</name>
</gene>
<accession>A0A846ZGD1</accession>
<proteinExistence type="predicted"/>
<reference evidence="2 3" key="1">
    <citation type="journal article" date="2017" name="Int. J. Syst. Evol. Microbiol.">
        <title>Oleiagrimonas citrea sp. nov., a marine bacterium isolated from tidal flat sediment and emended description of the genus Oleiagrimonas Fang et al. 2015 and Oleiagrimonas soli.</title>
        <authorList>
            <person name="Yang S.H."/>
            <person name="Seo H.S."/>
            <person name="Seong C.N."/>
            <person name="Kwon K.K."/>
        </authorList>
    </citation>
    <scope>NUCLEOTIDE SEQUENCE [LARGE SCALE GENOMIC DNA]</scope>
    <source>
        <strain evidence="2 3">MEBiC09124</strain>
    </source>
</reference>
<comment type="caution">
    <text evidence="2">The sequence shown here is derived from an EMBL/GenBank/DDBJ whole genome shotgun (WGS) entry which is preliminary data.</text>
</comment>
<dbReference type="EMBL" id="JAAZQD010000001">
    <property type="protein sequence ID" value="NKZ37606.1"/>
    <property type="molecule type" value="Genomic_DNA"/>
</dbReference>
<evidence type="ECO:0000256" key="1">
    <source>
        <dbReference type="SAM" id="MobiDB-lite"/>
    </source>
</evidence>
<feature type="region of interest" description="Disordered" evidence="1">
    <location>
        <begin position="23"/>
        <end position="49"/>
    </location>
</feature>
<dbReference type="RefSeq" id="WP_168608195.1">
    <property type="nucleotide sequence ID" value="NZ_JAAZQD010000001.1"/>
</dbReference>
<dbReference type="AlphaFoldDB" id="A0A846ZGD1"/>
<keyword evidence="3" id="KW-1185">Reference proteome</keyword>